<reference evidence="2" key="1">
    <citation type="submission" date="2021-05" db="EMBL/GenBank/DDBJ databases">
        <title>Molecular characterization for Shewanella algae harboring chromosomal blaOXA-55-like strains isolated from clinical and environment sample.</title>
        <authorList>
            <person name="Ohama Y."/>
            <person name="Aoki K."/>
            <person name="Harada S."/>
            <person name="Moriya K."/>
            <person name="Ishii Y."/>
            <person name="Tateda K."/>
        </authorList>
    </citation>
    <scope>NUCLEOTIDE SEQUENCE</scope>
    <source>
        <strain evidence="2">JCM 11563</strain>
    </source>
</reference>
<comment type="caution">
    <text evidence="2">The sequence shown here is derived from an EMBL/GenBank/DDBJ whole genome shotgun (WGS) entry which is preliminary data.</text>
</comment>
<dbReference type="EMBL" id="BPEY01000150">
    <property type="protein sequence ID" value="GIU52070.1"/>
    <property type="molecule type" value="Genomic_DNA"/>
</dbReference>
<keyword evidence="1" id="KW-1133">Transmembrane helix</keyword>
<feature type="transmembrane region" description="Helical" evidence="1">
    <location>
        <begin position="5"/>
        <end position="24"/>
    </location>
</feature>
<dbReference type="Proteomes" id="UP000887104">
    <property type="component" value="Unassembled WGS sequence"/>
</dbReference>
<keyword evidence="3" id="KW-1185">Reference proteome</keyword>
<proteinExistence type="predicted"/>
<name>A0ABQ4PRC1_9GAMM</name>
<sequence>MDKELGGIVIALVVFVFCSLLAFMELPSSVFGLVVDRLLCVIGVMFTMLYLGLWYRAMWAVMLFPLLSVGMWGAFAPLLTHWGTDWQLPYGETIAFYGSTTFHVGIGLFILVMEYVWLWRQYIKDNRSLSV</sequence>
<evidence type="ECO:0000313" key="2">
    <source>
        <dbReference type="EMBL" id="GIU52070.1"/>
    </source>
</evidence>
<gene>
    <name evidence="2" type="ORF">TUM4438_43810</name>
</gene>
<feature type="transmembrane region" description="Helical" evidence="1">
    <location>
        <begin position="58"/>
        <end position="82"/>
    </location>
</feature>
<accession>A0ABQ4PRC1</accession>
<organism evidence="2 3">
    <name type="scientific">Shewanella sairae</name>
    <dbReference type="NCBI Taxonomy" id="190310"/>
    <lineage>
        <taxon>Bacteria</taxon>
        <taxon>Pseudomonadati</taxon>
        <taxon>Pseudomonadota</taxon>
        <taxon>Gammaproteobacteria</taxon>
        <taxon>Alteromonadales</taxon>
        <taxon>Shewanellaceae</taxon>
        <taxon>Shewanella</taxon>
    </lineage>
</organism>
<dbReference type="RefSeq" id="WP_220783338.1">
    <property type="nucleotide sequence ID" value="NZ_BPEY01000150.1"/>
</dbReference>
<keyword evidence="1" id="KW-0472">Membrane</keyword>
<feature type="transmembrane region" description="Helical" evidence="1">
    <location>
        <begin position="30"/>
        <end position="51"/>
    </location>
</feature>
<protein>
    <submittedName>
        <fullName evidence="2">Uncharacterized protein</fullName>
    </submittedName>
</protein>
<feature type="transmembrane region" description="Helical" evidence="1">
    <location>
        <begin position="94"/>
        <end position="118"/>
    </location>
</feature>
<evidence type="ECO:0000256" key="1">
    <source>
        <dbReference type="SAM" id="Phobius"/>
    </source>
</evidence>
<keyword evidence="1" id="KW-0812">Transmembrane</keyword>
<evidence type="ECO:0000313" key="3">
    <source>
        <dbReference type="Proteomes" id="UP000887104"/>
    </source>
</evidence>